<dbReference type="CDD" id="cd07245">
    <property type="entry name" value="VOC_like"/>
    <property type="match status" value="1"/>
</dbReference>
<name>A0A061E2U6_THECC</name>
<dbReference type="InterPro" id="IPR004360">
    <property type="entry name" value="Glyas_Fos-R_dOase_dom"/>
</dbReference>
<dbReference type="AlphaFoldDB" id="A0A061E2U6"/>
<reference evidence="3 4" key="1">
    <citation type="journal article" date="2013" name="Genome Biol.">
        <title>The genome sequence of the most widely cultivated cacao type and its use to identify candidate genes regulating pod color.</title>
        <authorList>
            <person name="Motamayor J.C."/>
            <person name="Mockaitis K."/>
            <person name="Schmutz J."/>
            <person name="Haiminen N."/>
            <person name="Iii D.L."/>
            <person name="Cornejo O."/>
            <person name="Findley S.D."/>
            <person name="Zheng P."/>
            <person name="Utro F."/>
            <person name="Royaert S."/>
            <person name="Saski C."/>
            <person name="Jenkins J."/>
            <person name="Podicheti R."/>
            <person name="Zhao M."/>
            <person name="Scheffler B.E."/>
            <person name="Stack J.C."/>
            <person name="Feltus F.A."/>
            <person name="Mustiga G.M."/>
            <person name="Amores F."/>
            <person name="Phillips W."/>
            <person name="Marelli J.P."/>
            <person name="May G.D."/>
            <person name="Shapiro H."/>
            <person name="Ma J."/>
            <person name="Bustamante C.D."/>
            <person name="Schnell R.J."/>
            <person name="Main D."/>
            <person name="Gilbert D."/>
            <person name="Parida L."/>
            <person name="Kuhn D.N."/>
        </authorList>
    </citation>
    <scope>NUCLEOTIDE SEQUENCE [LARGE SCALE GENOMIC DNA]</scope>
    <source>
        <strain evidence="4">cv. Matina 1-6</strain>
    </source>
</reference>
<feature type="compositionally biased region" description="Acidic residues" evidence="1">
    <location>
        <begin position="252"/>
        <end position="265"/>
    </location>
</feature>
<dbReference type="OMA" id="QCEAMEE"/>
<evidence type="ECO:0000259" key="2">
    <source>
        <dbReference type="PROSITE" id="PS51819"/>
    </source>
</evidence>
<gene>
    <name evidence="3" type="ORF">TCM_005816</name>
</gene>
<dbReference type="Proteomes" id="UP000026915">
    <property type="component" value="Chromosome 1"/>
</dbReference>
<keyword evidence="3" id="KW-0456">Lyase</keyword>
<dbReference type="eggNOG" id="ENOG502RY5R">
    <property type="taxonomic scope" value="Eukaryota"/>
</dbReference>
<feature type="domain" description="VOC" evidence="2">
    <location>
        <begin position="101"/>
        <end position="225"/>
    </location>
</feature>
<dbReference type="Pfam" id="PF00903">
    <property type="entry name" value="Glyoxalase"/>
    <property type="match status" value="1"/>
</dbReference>
<dbReference type="PANTHER" id="PTHR46142:SF8">
    <property type="entry name" value="EXPRESSED PROTEIN"/>
    <property type="match status" value="1"/>
</dbReference>
<dbReference type="HOGENOM" id="CLU_046006_12_0_1"/>
<dbReference type="Gramene" id="EOX96593">
    <property type="protein sequence ID" value="EOX96593"/>
    <property type="gene ID" value="TCM_005816"/>
</dbReference>
<dbReference type="GO" id="GO:0016829">
    <property type="term" value="F:lyase activity"/>
    <property type="evidence" value="ECO:0007669"/>
    <property type="project" value="UniProtKB-KW"/>
</dbReference>
<dbReference type="InterPro" id="IPR029068">
    <property type="entry name" value="Glyas_Bleomycin-R_OHBP_Dase"/>
</dbReference>
<proteinExistence type="predicted"/>
<dbReference type="InterPro" id="IPR037523">
    <property type="entry name" value="VOC_core"/>
</dbReference>
<dbReference type="Gene3D" id="3.10.180.10">
    <property type="entry name" value="2,3-Dihydroxybiphenyl 1,2-Dioxygenase, domain 1"/>
    <property type="match status" value="1"/>
</dbReference>
<dbReference type="SUPFAM" id="SSF54593">
    <property type="entry name" value="Glyoxalase/Bleomycin resistance protein/Dihydroxybiphenyl dioxygenase"/>
    <property type="match status" value="1"/>
</dbReference>
<dbReference type="EMBL" id="CM001879">
    <property type="protein sequence ID" value="EOX96593.1"/>
    <property type="molecule type" value="Genomic_DNA"/>
</dbReference>
<keyword evidence="4" id="KW-1185">Reference proteome</keyword>
<protein>
    <submittedName>
        <fullName evidence="3">Lactoylglutathione lyase / glyoxalase I family protein</fullName>
    </submittedName>
</protein>
<evidence type="ECO:0000313" key="3">
    <source>
        <dbReference type="EMBL" id="EOX96593.1"/>
    </source>
</evidence>
<dbReference type="PANTHER" id="PTHR46142">
    <property type="match status" value="1"/>
</dbReference>
<feature type="region of interest" description="Disordered" evidence="1">
    <location>
        <begin position="241"/>
        <end position="265"/>
    </location>
</feature>
<dbReference type="InParanoid" id="A0A061E2U6"/>
<sequence length="265" mass="29972">MLLKDRGSRSGQRLILLTDKCRQCFLIRSKALPSATQHVQISGNSSHHVLASVPKVCYEPFQRGSYCPDTANKEENGGGVLFDKTRMEERTEEASPTPILSLHHVSRLCRDVKHSIDFYTKVLGFVLVERTLALDFDGAWLFNYGVGIHLVQSKDEDRLPSDTDHLDLKDNHISFQCEAMEETERRLKEFNTKYIKRTIEDESGTKIDQLFFNDPDGFMVEICNCEDLKLVPAGSVGKIKLPSNHHNPPLDLDNDVDDDNGANPK</sequence>
<evidence type="ECO:0000256" key="1">
    <source>
        <dbReference type="SAM" id="MobiDB-lite"/>
    </source>
</evidence>
<accession>A0A061E2U6</accession>
<organism evidence="3 4">
    <name type="scientific">Theobroma cacao</name>
    <name type="common">Cacao</name>
    <name type="synonym">Cocoa</name>
    <dbReference type="NCBI Taxonomy" id="3641"/>
    <lineage>
        <taxon>Eukaryota</taxon>
        <taxon>Viridiplantae</taxon>
        <taxon>Streptophyta</taxon>
        <taxon>Embryophyta</taxon>
        <taxon>Tracheophyta</taxon>
        <taxon>Spermatophyta</taxon>
        <taxon>Magnoliopsida</taxon>
        <taxon>eudicotyledons</taxon>
        <taxon>Gunneridae</taxon>
        <taxon>Pentapetalae</taxon>
        <taxon>rosids</taxon>
        <taxon>malvids</taxon>
        <taxon>Malvales</taxon>
        <taxon>Malvaceae</taxon>
        <taxon>Byttnerioideae</taxon>
        <taxon>Theobroma</taxon>
    </lineage>
</organism>
<dbReference type="STRING" id="3641.A0A061E2U6"/>
<evidence type="ECO:0000313" key="4">
    <source>
        <dbReference type="Proteomes" id="UP000026915"/>
    </source>
</evidence>
<dbReference type="PROSITE" id="PS51819">
    <property type="entry name" value="VOC"/>
    <property type="match status" value="1"/>
</dbReference>
<dbReference type="FunCoup" id="A0A061E2U6">
    <property type="interactions" value="17"/>
</dbReference>